<name>A0A7E4V510_PANRE</name>
<evidence type="ECO:0000313" key="2">
    <source>
        <dbReference type="WBParaSite" id="Pan_g16344.t1"/>
    </source>
</evidence>
<sequence>MALSSSTRLLMSVDVLPYQMRRIFRADAPDVHCDRDIAAWNTVYASVCCPDRYILRFQLPQRHGLHPMCHLCNFTSGNVNSRRLGFLRMALSKSTLTSTFCPFRILTHPAMAPHESVDRYAEPHDQ</sequence>
<protein>
    <submittedName>
        <fullName evidence="2">Uncharacterized protein</fullName>
    </submittedName>
</protein>
<organism evidence="1 2">
    <name type="scientific">Panagrellus redivivus</name>
    <name type="common">Microworm</name>
    <dbReference type="NCBI Taxonomy" id="6233"/>
    <lineage>
        <taxon>Eukaryota</taxon>
        <taxon>Metazoa</taxon>
        <taxon>Ecdysozoa</taxon>
        <taxon>Nematoda</taxon>
        <taxon>Chromadorea</taxon>
        <taxon>Rhabditida</taxon>
        <taxon>Tylenchina</taxon>
        <taxon>Panagrolaimomorpha</taxon>
        <taxon>Panagrolaimoidea</taxon>
        <taxon>Panagrolaimidae</taxon>
        <taxon>Panagrellus</taxon>
    </lineage>
</organism>
<accession>A0A7E4V510</accession>
<reference evidence="1" key="1">
    <citation type="journal article" date="2013" name="Genetics">
        <title>The draft genome and transcriptome of Panagrellus redivivus are shaped by the harsh demands of a free-living lifestyle.</title>
        <authorList>
            <person name="Srinivasan J."/>
            <person name="Dillman A.R."/>
            <person name="Macchietto M.G."/>
            <person name="Heikkinen L."/>
            <person name="Lakso M."/>
            <person name="Fracchia K.M."/>
            <person name="Antoshechkin I."/>
            <person name="Mortazavi A."/>
            <person name="Wong G."/>
            <person name="Sternberg P.W."/>
        </authorList>
    </citation>
    <scope>NUCLEOTIDE SEQUENCE [LARGE SCALE GENOMIC DNA]</scope>
    <source>
        <strain evidence="1">MT8872</strain>
    </source>
</reference>
<evidence type="ECO:0000313" key="1">
    <source>
        <dbReference type="Proteomes" id="UP000492821"/>
    </source>
</evidence>
<proteinExistence type="predicted"/>
<dbReference type="AlphaFoldDB" id="A0A7E4V510"/>
<dbReference type="Proteomes" id="UP000492821">
    <property type="component" value="Unassembled WGS sequence"/>
</dbReference>
<keyword evidence="1" id="KW-1185">Reference proteome</keyword>
<dbReference type="WBParaSite" id="Pan_g16344.t1">
    <property type="protein sequence ID" value="Pan_g16344.t1"/>
    <property type="gene ID" value="Pan_g16344"/>
</dbReference>
<reference evidence="2" key="2">
    <citation type="submission" date="2020-10" db="UniProtKB">
        <authorList>
            <consortium name="WormBaseParasite"/>
        </authorList>
    </citation>
    <scope>IDENTIFICATION</scope>
</reference>